<keyword evidence="3" id="KW-1185">Reference proteome</keyword>
<protein>
    <submittedName>
        <fullName evidence="1">Uncharacterized protein</fullName>
    </submittedName>
</protein>
<dbReference type="Proteomes" id="UP001431783">
    <property type="component" value="Unassembled WGS sequence"/>
</dbReference>
<evidence type="ECO:0000313" key="1">
    <source>
        <dbReference type="EMBL" id="KAK9873455.1"/>
    </source>
</evidence>
<evidence type="ECO:0000313" key="3">
    <source>
        <dbReference type="Proteomes" id="UP001431783"/>
    </source>
</evidence>
<dbReference type="EMBL" id="JARQZJ010000020">
    <property type="protein sequence ID" value="KAK9873455.1"/>
    <property type="molecule type" value="Genomic_DNA"/>
</dbReference>
<dbReference type="EMBL" id="JARQZJ010000020">
    <property type="protein sequence ID" value="KAK9873456.1"/>
    <property type="molecule type" value="Genomic_DNA"/>
</dbReference>
<gene>
    <name evidence="1" type="ORF">WA026_022686</name>
    <name evidence="2" type="ORF">WA026_022687</name>
</gene>
<evidence type="ECO:0000313" key="2">
    <source>
        <dbReference type="EMBL" id="KAK9873456.1"/>
    </source>
</evidence>
<organism evidence="1 3">
    <name type="scientific">Henosepilachna vigintioctopunctata</name>
    <dbReference type="NCBI Taxonomy" id="420089"/>
    <lineage>
        <taxon>Eukaryota</taxon>
        <taxon>Metazoa</taxon>
        <taxon>Ecdysozoa</taxon>
        <taxon>Arthropoda</taxon>
        <taxon>Hexapoda</taxon>
        <taxon>Insecta</taxon>
        <taxon>Pterygota</taxon>
        <taxon>Neoptera</taxon>
        <taxon>Endopterygota</taxon>
        <taxon>Coleoptera</taxon>
        <taxon>Polyphaga</taxon>
        <taxon>Cucujiformia</taxon>
        <taxon>Coccinelloidea</taxon>
        <taxon>Coccinellidae</taxon>
        <taxon>Epilachninae</taxon>
        <taxon>Epilachnini</taxon>
        <taxon>Henosepilachna</taxon>
    </lineage>
</organism>
<dbReference type="AlphaFoldDB" id="A0AAW1TZZ0"/>
<accession>A0AAW1TZZ0</accession>
<name>A0AAW1TZZ0_9CUCU</name>
<sequence length="103" mass="12038">MLKRYKTVNAKTFNINILLAYQLTSNYMEELQQQQERLLDVLFDWDYLLNLLTSEQVVEFIEQATAKLRSKLKILQKSVCIITILAEDKEQAFCSTATLSFPK</sequence>
<reference evidence="1 3" key="1">
    <citation type="submission" date="2023-03" db="EMBL/GenBank/DDBJ databases">
        <title>Genome insight into feeding habits of ladybird beetles.</title>
        <authorList>
            <person name="Li H.-S."/>
            <person name="Huang Y.-H."/>
            <person name="Pang H."/>
        </authorList>
    </citation>
    <scope>NUCLEOTIDE SEQUENCE [LARGE SCALE GENOMIC DNA]</scope>
    <source>
        <strain evidence="1">SYSU_2023b</strain>
        <tissue evidence="1">Whole body</tissue>
    </source>
</reference>
<comment type="caution">
    <text evidence="1">The sequence shown here is derived from an EMBL/GenBank/DDBJ whole genome shotgun (WGS) entry which is preliminary data.</text>
</comment>
<proteinExistence type="predicted"/>